<protein>
    <submittedName>
        <fullName evidence="6">Response regulator transcription factor</fullName>
    </submittedName>
</protein>
<evidence type="ECO:0000259" key="5">
    <source>
        <dbReference type="PROSITE" id="PS50110"/>
    </source>
</evidence>
<dbReference type="SUPFAM" id="SSF46894">
    <property type="entry name" value="C-terminal effector domain of the bipartite response regulators"/>
    <property type="match status" value="1"/>
</dbReference>
<dbReference type="PANTHER" id="PTHR43214:SF43">
    <property type="entry name" value="TWO-COMPONENT RESPONSE REGULATOR"/>
    <property type="match status" value="1"/>
</dbReference>
<proteinExistence type="predicted"/>
<evidence type="ECO:0000313" key="6">
    <source>
        <dbReference type="EMBL" id="WZN44218.1"/>
    </source>
</evidence>
<sequence>MSELRLLIADDHQLLIDGMLSLLREAGGYTLLEPVNDGRALLEKLAATPVDVILLDLNMPHLDGIRALEKIRRLYPRVRILILTNYNQPQLVAEVRKLGANGYLLKNASAGELQQVIRHIADGGEWFADLDVEEEPLPSYFLDEFMKKYHLTKREVEIIRMVGSELTSKEIGSRLSISEFTVNTHRKNIMRKLEVRNIAGILNFARTHGLL</sequence>
<dbReference type="InterPro" id="IPR011006">
    <property type="entry name" value="CheY-like_superfamily"/>
</dbReference>
<dbReference type="Proteomes" id="UP001449657">
    <property type="component" value="Chromosome"/>
</dbReference>
<dbReference type="SUPFAM" id="SSF52172">
    <property type="entry name" value="CheY-like"/>
    <property type="match status" value="1"/>
</dbReference>
<dbReference type="RefSeq" id="WP_341839008.1">
    <property type="nucleotide sequence ID" value="NZ_CP149792.1"/>
</dbReference>
<dbReference type="PROSITE" id="PS50043">
    <property type="entry name" value="HTH_LUXR_2"/>
    <property type="match status" value="1"/>
</dbReference>
<dbReference type="InterPro" id="IPR001789">
    <property type="entry name" value="Sig_transdc_resp-reg_receiver"/>
</dbReference>
<dbReference type="Gene3D" id="3.40.50.2300">
    <property type="match status" value="1"/>
</dbReference>
<reference evidence="6 7" key="1">
    <citation type="submission" date="2024-03" db="EMBL/GenBank/DDBJ databases">
        <title>Chitinophaga caseinilytica sp. nov., a casein hydrolysing bacterium isolated from forest soil.</title>
        <authorList>
            <person name="Lee D.S."/>
            <person name="Han D.M."/>
            <person name="Baek J.H."/>
            <person name="Choi D.G."/>
            <person name="Jeon J.H."/>
            <person name="Jeon C.O."/>
        </authorList>
    </citation>
    <scope>NUCLEOTIDE SEQUENCE [LARGE SCALE GENOMIC DNA]</scope>
    <source>
        <strain evidence="6 7">KACC 19118</strain>
    </source>
</reference>
<evidence type="ECO:0000259" key="4">
    <source>
        <dbReference type="PROSITE" id="PS50043"/>
    </source>
</evidence>
<accession>A0ABZ2YWS9</accession>
<feature type="modified residue" description="4-aspartylphosphate" evidence="3">
    <location>
        <position position="56"/>
    </location>
</feature>
<dbReference type="PRINTS" id="PR00038">
    <property type="entry name" value="HTHLUXR"/>
</dbReference>
<feature type="domain" description="Response regulatory" evidence="5">
    <location>
        <begin position="5"/>
        <end position="121"/>
    </location>
</feature>
<keyword evidence="7" id="KW-1185">Reference proteome</keyword>
<dbReference type="EMBL" id="CP150096">
    <property type="protein sequence ID" value="WZN44218.1"/>
    <property type="molecule type" value="Genomic_DNA"/>
</dbReference>
<dbReference type="Pfam" id="PF00072">
    <property type="entry name" value="Response_reg"/>
    <property type="match status" value="1"/>
</dbReference>
<organism evidence="6 7">
    <name type="scientific">Chitinophaga caseinilytica</name>
    <dbReference type="NCBI Taxonomy" id="2267521"/>
    <lineage>
        <taxon>Bacteria</taxon>
        <taxon>Pseudomonadati</taxon>
        <taxon>Bacteroidota</taxon>
        <taxon>Chitinophagia</taxon>
        <taxon>Chitinophagales</taxon>
        <taxon>Chitinophagaceae</taxon>
        <taxon>Chitinophaga</taxon>
    </lineage>
</organism>
<dbReference type="CDD" id="cd06170">
    <property type="entry name" value="LuxR_C_like"/>
    <property type="match status" value="1"/>
</dbReference>
<dbReference type="PROSITE" id="PS50110">
    <property type="entry name" value="RESPONSE_REGULATORY"/>
    <property type="match status" value="1"/>
</dbReference>
<evidence type="ECO:0000313" key="7">
    <source>
        <dbReference type="Proteomes" id="UP001449657"/>
    </source>
</evidence>
<dbReference type="Pfam" id="PF00196">
    <property type="entry name" value="GerE"/>
    <property type="match status" value="1"/>
</dbReference>
<evidence type="ECO:0000256" key="3">
    <source>
        <dbReference type="PROSITE-ProRule" id="PRU00169"/>
    </source>
</evidence>
<dbReference type="SMART" id="SM00448">
    <property type="entry name" value="REC"/>
    <property type="match status" value="1"/>
</dbReference>
<keyword evidence="1 3" id="KW-0597">Phosphoprotein</keyword>
<dbReference type="CDD" id="cd17535">
    <property type="entry name" value="REC_NarL-like"/>
    <property type="match status" value="1"/>
</dbReference>
<dbReference type="PANTHER" id="PTHR43214">
    <property type="entry name" value="TWO-COMPONENT RESPONSE REGULATOR"/>
    <property type="match status" value="1"/>
</dbReference>
<evidence type="ECO:0000256" key="2">
    <source>
        <dbReference type="ARBA" id="ARBA00023125"/>
    </source>
</evidence>
<keyword evidence="2" id="KW-0238">DNA-binding</keyword>
<dbReference type="Gene3D" id="1.10.10.10">
    <property type="entry name" value="Winged helix-like DNA-binding domain superfamily/Winged helix DNA-binding domain"/>
    <property type="match status" value="1"/>
</dbReference>
<dbReference type="InterPro" id="IPR016032">
    <property type="entry name" value="Sig_transdc_resp-reg_C-effctor"/>
</dbReference>
<dbReference type="InterPro" id="IPR039420">
    <property type="entry name" value="WalR-like"/>
</dbReference>
<evidence type="ECO:0000256" key="1">
    <source>
        <dbReference type="ARBA" id="ARBA00022553"/>
    </source>
</evidence>
<dbReference type="InterPro" id="IPR036388">
    <property type="entry name" value="WH-like_DNA-bd_sf"/>
</dbReference>
<gene>
    <name evidence="6" type="ORF">WJU22_15065</name>
</gene>
<dbReference type="InterPro" id="IPR000792">
    <property type="entry name" value="Tscrpt_reg_LuxR_C"/>
</dbReference>
<feature type="domain" description="HTH luxR-type" evidence="4">
    <location>
        <begin position="144"/>
        <end position="209"/>
    </location>
</feature>
<dbReference type="SMART" id="SM00421">
    <property type="entry name" value="HTH_LUXR"/>
    <property type="match status" value="1"/>
</dbReference>
<dbReference type="InterPro" id="IPR058245">
    <property type="entry name" value="NreC/VraR/RcsB-like_REC"/>
</dbReference>
<name>A0ABZ2YWS9_9BACT</name>